<keyword evidence="8" id="KW-0408">Iron</keyword>
<dbReference type="RefSeq" id="WP_120324330.1">
    <property type="nucleotide sequence ID" value="NZ_RAPF01000003.1"/>
</dbReference>
<keyword evidence="6" id="KW-0479">Metal-binding</keyword>
<feature type="domain" description="Aminotransferase class V" evidence="11">
    <location>
        <begin position="5"/>
        <end position="345"/>
    </location>
</feature>
<dbReference type="InterPro" id="IPR015421">
    <property type="entry name" value="PyrdxlP-dep_Trfase_major"/>
</dbReference>
<dbReference type="Proteomes" id="UP000284395">
    <property type="component" value="Unassembled WGS sequence"/>
</dbReference>
<evidence type="ECO:0000256" key="10">
    <source>
        <dbReference type="ARBA" id="ARBA00050776"/>
    </source>
</evidence>
<evidence type="ECO:0000313" key="13">
    <source>
        <dbReference type="Proteomes" id="UP000284395"/>
    </source>
</evidence>
<evidence type="ECO:0000256" key="4">
    <source>
        <dbReference type="ARBA" id="ARBA00013558"/>
    </source>
</evidence>
<dbReference type="GO" id="GO:0051536">
    <property type="term" value="F:iron-sulfur cluster binding"/>
    <property type="evidence" value="ECO:0007669"/>
    <property type="project" value="UniProtKB-KW"/>
</dbReference>
<evidence type="ECO:0000256" key="9">
    <source>
        <dbReference type="ARBA" id="ARBA00023014"/>
    </source>
</evidence>
<evidence type="ECO:0000313" key="12">
    <source>
        <dbReference type="EMBL" id="RKF21925.1"/>
    </source>
</evidence>
<comment type="catalytic activity">
    <reaction evidence="10">
        <text>(sulfur carrier)-H + L-cysteine = (sulfur carrier)-SH + L-alanine</text>
        <dbReference type="Rhea" id="RHEA:43892"/>
        <dbReference type="Rhea" id="RHEA-COMP:14737"/>
        <dbReference type="Rhea" id="RHEA-COMP:14739"/>
        <dbReference type="ChEBI" id="CHEBI:29917"/>
        <dbReference type="ChEBI" id="CHEBI:35235"/>
        <dbReference type="ChEBI" id="CHEBI:57972"/>
        <dbReference type="ChEBI" id="CHEBI:64428"/>
        <dbReference type="EC" id="2.8.1.7"/>
    </reaction>
</comment>
<dbReference type="AlphaFoldDB" id="A0A420EMH9"/>
<evidence type="ECO:0000256" key="3">
    <source>
        <dbReference type="ARBA" id="ARBA00006490"/>
    </source>
</evidence>
<dbReference type="PIRSF" id="PIRSF005572">
    <property type="entry name" value="NifS"/>
    <property type="match status" value="1"/>
</dbReference>
<dbReference type="Pfam" id="PF00266">
    <property type="entry name" value="Aminotran_5"/>
    <property type="match status" value="1"/>
</dbReference>
<gene>
    <name evidence="12" type="ORF">D6851_07900</name>
</gene>
<dbReference type="GO" id="GO:0008483">
    <property type="term" value="F:transaminase activity"/>
    <property type="evidence" value="ECO:0007669"/>
    <property type="project" value="UniProtKB-KW"/>
</dbReference>
<evidence type="ECO:0000256" key="5">
    <source>
        <dbReference type="ARBA" id="ARBA00022679"/>
    </source>
</evidence>
<dbReference type="PANTHER" id="PTHR11601">
    <property type="entry name" value="CYSTEINE DESULFURYLASE FAMILY MEMBER"/>
    <property type="match status" value="1"/>
</dbReference>
<dbReference type="Gene3D" id="3.40.640.10">
    <property type="entry name" value="Type I PLP-dependent aspartate aminotransferase-like (Major domain)"/>
    <property type="match status" value="1"/>
</dbReference>
<dbReference type="GO" id="GO:0031071">
    <property type="term" value="F:cysteine desulfurase activity"/>
    <property type="evidence" value="ECO:0007669"/>
    <property type="project" value="UniProtKB-EC"/>
</dbReference>
<protein>
    <recommendedName>
        <fullName evidence="4">Cysteine desulfurase</fullName>
    </recommendedName>
</protein>
<comment type="caution">
    <text evidence="12">The sequence shown here is derived from an EMBL/GenBank/DDBJ whole genome shotgun (WGS) entry which is preliminary data.</text>
</comment>
<reference evidence="12 13" key="1">
    <citation type="submission" date="2018-09" db="EMBL/GenBank/DDBJ databases">
        <title>Altererythrobacter spongiae sp. nov., isolated from a marine sponge.</title>
        <authorList>
            <person name="Zhuang L."/>
            <person name="Luo L."/>
        </authorList>
    </citation>
    <scope>NUCLEOTIDE SEQUENCE [LARGE SCALE GENOMIC DNA]</scope>
    <source>
        <strain evidence="12 13">HN-Y73</strain>
    </source>
</reference>
<keyword evidence="5 12" id="KW-0808">Transferase</keyword>
<dbReference type="EMBL" id="RAPF01000003">
    <property type="protein sequence ID" value="RKF21925.1"/>
    <property type="molecule type" value="Genomic_DNA"/>
</dbReference>
<evidence type="ECO:0000256" key="1">
    <source>
        <dbReference type="ARBA" id="ARBA00001933"/>
    </source>
</evidence>
<comment type="function">
    <text evidence="2">Catalyzes the removal of elemental sulfur atoms from cysteine to produce alanine. Seems to participate in the biosynthesis of the nitrogenase metalloclusters by providing the inorganic sulfur required for the Fe-S core formation.</text>
</comment>
<comment type="cofactor">
    <cofactor evidence="1">
        <name>pyridoxal 5'-phosphate</name>
        <dbReference type="ChEBI" id="CHEBI:597326"/>
    </cofactor>
</comment>
<dbReference type="InterPro" id="IPR000192">
    <property type="entry name" value="Aminotrans_V_dom"/>
</dbReference>
<evidence type="ECO:0000256" key="2">
    <source>
        <dbReference type="ARBA" id="ARBA00003120"/>
    </source>
</evidence>
<name>A0A420EMH9_9SPHN</name>
<sequence>MSDRIYLDHAATTPLRPEAAAALDLGRSIWANPSSPHAEGRKARQALEDARREVAAALNWTGEAVFTAGASEAASLSLGQAKGGERFVSAVEHDAILKAVPDATILPVDADGSINAQRLADMLLATTRPVVAIQSINSETGNQQDIPALSQIVHEAGGVLIVDASQSAGKMPLPDGADAVIVSAHKLGGPIGIGALLLRDFALLEPVGGQERGYRRGTENLPAAMAFAAALKACREPYCDPAILAPVRERLAPACAEFGAVRLADRLAHPTPYIEALAMQGISGSAQLMRFDMQGFAISQGSACSSGSLRGSHVLQAMDLDPAIAENVIRVSFGWNTTREEVERFCTVWIAMAREGRDKSA</sequence>
<dbReference type="OrthoDB" id="9808002at2"/>
<proteinExistence type="inferred from homology"/>
<organism evidence="12 13">
    <name type="scientific">Altericroceibacterium spongiae</name>
    <dbReference type="NCBI Taxonomy" id="2320269"/>
    <lineage>
        <taxon>Bacteria</taxon>
        <taxon>Pseudomonadati</taxon>
        <taxon>Pseudomonadota</taxon>
        <taxon>Alphaproteobacteria</taxon>
        <taxon>Sphingomonadales</taxon>
        <taxon>Erythrobacteraceae</taxon>
        <taxon>Altericroceibacterium</taxon>
    </lineage>
</organism>
<evidence type="ECO:0000256" key="6">
    <source>
        <dbReference type="ARBA" id="ARBA00022723"/>
    </source>
</evidence>
<evidence type="ECO:0000259" key="11">
    <source>
        <dbReference type="Pfam" id="PF00266"/>
    </source>
</evidence>
<evidence type="ECO:0000256" key="7">
    <source>
        <dbReference type="ARBA" id="ARBA00022898"/>
    </source>
</evidence>
<dbReference type="GO" id="GO:0046872">
    <property type="term" value="F:metal ion binding"/>
    <property type="evidence" value="ECO:0007669"/>
    <property type="project" value="UniProtKB-KW"/>
</dbReference>
<dbReference type="PANTHER" id="PTHR11601:SF34">
    <property type="entry name" value="CYSTEINE DESULFURASE"/>
    <property type="match status" value="1"/>
</dbReference>
<evidence type="ECO:0000256" key="8">
    <source>
        <dbReference type="ARBA" id="ARBA00023004"/>
    </source>
</evidence>
<dbReference type="InterPro" id="IPR015424">
    <property type="entry name" value="PyrdxlP-dep_Trfase"/>
</dbReference>
<dbReference type="InterPro" id="IPR015422">
    <property type="entry name" value="PyrdxlP-dep_Trfase_small"/>
</dbReference>
<comment type="similarity">
    <text evidence="3">Belongs to the class-V pyridoxal-phosphate-dependent aminotransferase family. NifS/IscS subfamily.</text>
</comment>
<accession>A0A420EMH9</accession>
<keyword evidence="9" id="KW-0411">Iron-sulfur</keyword>
<keyword evidence="12" id="KW-0032">Aminotransferase</keyword>
<dbReference type="Gene3D" id="1.10.260.50">
    <property type="match status" value="1"/>
</dbReference>
<dbReference type="InterPro" id="IPR016454">
    <property type="entry name" value="Cysteine_dSase"/>
</dbReference>
<keyword evidence="7" id="KW-0663">Pyridoxal phosphate</keyword>
<keyword evidence="13" id="KW-1185">Reference proteome</keyword>
<dbReference type="SUPFAM" id="SSF53383">
    <property type="entry name" value="PLP-dependent transferases"/>
    <property type="match status" value="1"/>
</dbReference>
<dbReference type="Gene3D" id="3.90.1150.10">
    <property type="entry name" value="Aspartate Aminotransferase, domain 1"/>
    <property type="match status" value="1"/>
</dbReference>